<keyword evidence="8 20" id="KW-0406">Ion transport</keyword>
<dbReference type="GO" id="GO:0099095">
    <property type="term" value="F:ligand-gated monoatomic anion channel activity"/>
    <property type="evidence" value="ECO:0007669"/>
    <property type="project" value="UniProtKB-ARBA"/>
</dbReference>
<keyword evidence="3" id="KW-1003">Cell membrane</keyword>
<dbReference type="InterPro" id="IPR036734">
    <property type="entry name" value="Neur_chan_lig-bd_sf"/>
</dbReference>
<comment type="similarity">
    <text evidence="1">Belongs to the ligand-gated ion channel (TC 1.A.9) family. Gamma-aminobutyric acid receptor (TC 1.A.9.5) subfamily.</text>
</comment>
<dbReference type="SUPFAM" id="SSF90112">
    <property type="entry name" value="Neurotransmitter-gated ion-channel transmembrane pore"/>
    <property type="match status" value="1"/>
</dbReference>
<dbReference type="SUPFAM" id="SSF63712">
    <property type="entry name" value="Nicotinic receptor ligand binding domain-like"/>
    <property type="match status" value="1"/>
</dbReference>
<evidence type="ECO:0000256" key="11">
    <source>
        <dbReference type="ARBA" id="ARBA00023170"/>
    </source>
</evidence>
<keyword evidence="7" id="KW-0770">Synapse</keyword>
<dbReference type="GO" id="GO:0045211">
    <property type="term" value="C:postsynaptic membrane"/>
    <property type="evidence" value="ECO:0007669"/>
    <property type="project" value="UniProtKB-SubCell"/>
</dbReference>
<feature type="transmembrane region" description="Helical" evidence="20">
    <location>
        <begin position="434"/>
        <end position="455"/>
    </location>
</feature>
<feature type="region of interest" description="Disordered" evidence="21">
    <location>
        <begin position="524"/>
        <end position="545"/>
    </location>
</feature>
<evidence type="ECO:0000256" key="1">
    <source>
        <dbReference type="ARBA" id="ARBA00010180"/>
    </source>
</evidence>
<feature type="region of interest" description="Disordered" evidence="21">
    <location>
        <begin position="590"/>
        <end position="609"/>
    </location>
</feature>
<evidence type="ECO:0000256" key="3">
    <source>
        <dbReference type="ARBA" id="ARBA00022475"/>
    </source>
</evidence>
<dbReference type="PRINTS" id="PR00253">
    <property type="entry name" value="GABAARECEPTR"/>
</dbReference>
<keyword evidence="12" id="KW-0869">Chloride channel</keyword>
<name>A0A6G1S985_9ACAR</name>
<evidence type="ECO:0000256" key="21">
    <source>
        <dbReference type="SAM" id="MobiDB-lite"/>
    </source>
</evidence>
<dbReference type="InterPro" id="IPR006029">
    <property type="entry name" value="Neurotrans-gated_channel_TM"/>
</dbReference>
<evidence type="ECO:0000313" key="25">
    <source>
        <dbReference type="EMBL" id="MDE51906.1"/>
    </source>
</evidence>
<dbReference type="InterPro" id="IPR036719">
    <property type="entry name" value="Neuro-gated_channel_TM_sf"/>
</dbReference>
<evidence type="ECO:0000256" key="16">
    <source>
        <dbReference type="ARBA" id="ARBA00023286"/>
    </source>
</evidence>
<dbReference type="GO" id="GO:0034707">
    <property type="term" value="C:chloride channel complex"/>
    <property type="evidence" value="ECO:0007669"/>
    <property type="project" value="UniProtKB-KW"/>
</dbReference>
<dbReference type="PROSITE" id="PS00236">
    <property type="entry name" value="NEUROTR_ION_CHANNEL"/>
    <property type="match status" value="1"/>
</dbReference>
<feature type="transmembrane region" description="Helical" evidence="20">
    <location>
        <begin position="642"/>
        <end position="662"/>
    </location>
</feature>
<evidence type="ECO:0000256" key="15">
    <source>
        <dbReference type="ARBA" id="ARBA00023257"/>
    </source>
</evidence>
<keyword evidence="4 20" id="KW-0812">Transmembrane</keyword>
<feature type="transmembrane region" description="Helical" evidence="20">
    <location>
        <begin position="368"/>
        <end position="392"/>
    </location>
</feature>
<evidence type="ECO:0000259" key="23">
    <source>
        <dbReference type="Pfam" id="PF02932"/>
    </source>
</evidence>
<feature type="region of interest" description="Disordered" evidence="21">
    <location>
        <begin position="36"/>
        <end position="82"/>
    </location>
</feature>
<dbReference type="Pfam" id="PF02932">
    <property type="entry name" value="Neur_chan_memb"/>
    <property type="match status" value="1"/>
</dbReference>
<dbReference type="GO" id="GO:0005230">
    <property type="term" value="F:extracellular ligand-gated monoatomic ion channel activity"/>
    <property type="evidence" value="ECO:0007669"/>
    <property type="project" value="InterPro"/>
</dbReference>
<keyword evidence="13" id="KW-0325">Glycoprotein</keyword>
<dbReference type="FunFam" id="1.20.58.390:FF:000067">
    <property type="entry name" value="Glycine receptor subunit alpha-2"/>
    <property type="match status" value="1"/>
</dbReference>
<dbReference type="InterPro" id="IPR038050">
    <property type="entry name" value="Neuro_actylchol_rec"/>
</dbReference>
<organism evidence="24">
    <name type="scientific">Aceria tosichella</name>
    <name type="common">wheat curl mite</name>
    <dbReference type="NCBI Taxonomy" id="561515"/>
    <lineage>
        <taxon>Eukaryota</taxon>
        <taxon>Metazoa</taxon>
        <taxon>Ecdysozoa</taxon>
        <taxon>Arthropoda</taxon>
        <taxon>Chelicerata</taxon>
        <taxon>Arachnida</taxon>
        <taxon>Acari</taxon>
        <taxon>Acariformes</taxon>
        <taxon>Trombidiformes</taxon>
        <taxon>Prostigmata</taxon>
        <taxon>Eupodina</taxon>
        <taxon>Eriophyoidea</taxon>
        <taxon>Eriophyidae</taxon>
        <taxon>Eriophyinae</taxon>
        <taxon>Aceriini</taxon>
        <taxon>Aceria</taxon>
    </lineage>
</organism>
<evidence type="ECO:0000256" key="8">
    <source>
        <dbReference type="ARBA" id="ARBA00023065"/>
    </source>
</evidence>
<dbReference type="EMBL" id="GGYP01007135">
    <property type="protein sequence ID" value="MDE51906.1"/>
    <property type="molecule type" value="Transcribed_RNA"/>
</dbReference>
<dbReference type="Pfam" id="PF02931">
    <property type="entry name" value="Neur_chan_LBD"/>
    <property type="match status" value="1"/>
</dbReference>
<feature type="signal peptide" evidence="20">
    <location>
        <begin position="1"/>
        <end position="31"/>
    </location>
</feature>
<evidence type="ECO:0000256" key="6">
    <source>
        <dbReference type="ARBA" id="ARBA00022989"/>
    </source>
</evidence>
<dbReference type="EMBL" id="GGYP01002158">
    <property type="protein sequence ID" value="MDE46929.1"/>
    <property type="molecule type" value="Transcribed_RNA"/>
</dbReference>
<evidence type="ECO:0000256" key="13">
    <source>
        <dbReference type="ARBA" id="ARBA00023180"/>
    </source>
</evidence>
<keyword evidence="5 20" id="KW-0732">Signal</keyword>
<dbReference type="CDD" id="cd19049">
    <property type="entry name" value="LGIC_TM_anion"/>
    <property type="match status" value="1"/>
</dbReference>
<dbReference type="GO" id="GO:0005254">
    <property type="term" value="F:chloride channel activity"/>
    <property type="evidence" value="ECO:0007669"/>
    <property type="project" value="UniProtKB-KW"/>
</dbReference>
<evidence type="ECO:0000256" key="10">
    <source>
        <dbReference type="ARBA" id="ARBA00023157"/>
    </source>
</evidence>
<dbReference type="AlphaFoldDB" id="A0A6G1S985"/>
<protein>
    <recommendedName>
        <fullName evidence="19">Gamma-aminobutyric acid receptor subunit beta</fullName>
    </recommendedName>
</protein>
<evidence type="ECO:0000256" key="17">
    <source>
        <dbReference type="ARBA" id="ARBA00023303"/>
    </source>
</evidence>
<evidence type="ECO:0000256" key="14">
    <source>
        <dbReference type="ARBA" id="ARBA00023214"/>
    </source>
</evidence>
<keyword evidence="11 24" id="KW-0675">Receptor</keyword>
<proteinExistence type="inferred from homology"/>
<feature type="compositionally biased region" description="Low complexity" evidence="21">
    <location>
        <begin position="527"/>
        <end position="544"/>
    </location>
</feature>
<keyword evidence="17 20" id="KW-0407">Ion channel</keyword>
<keyword evidence="10" id="KW-1015">Disulfide bond</keyword>
<dbReference type="FunFam" id="2.70.170.10:FF:000021">
    <property type="entry name" value="Gamma-aminobutyric acid receptor isoform 3b"/>
    <property type="match status" value="1"/>
</dbReference>
<feature type="compositionally biased region" description="Low complexity" evidence="21">
    <location>
        <begin position="67"/>
        <end position="82"/>
    </location>
</feature>
<keyword evidence="9 20" id="KW-0472">Membrane</keyword>
<feature type="domain" description="Neurotransmitter-gated ion-channel ligand-binding" evidence="22">
    <location>
        <begin position="160"/>
        <end position="349"/>
    </location>
</feature>
<reference evidence="24" key="1">
    <citation type="submission" date="2018-10" db="EMBL/GenBank/DDBJ databases">
        <title>Transcriptome assembly of Aceria tosichella (Wheat curl mite) Type 2.</title>
        <authorList>
            <person name="Scully E.D."/>
            <person name="Geib S.M."/>
            <person name="Palmer N.A."/>
            <person name="Gupta A.K."/>
            <person name="Sarath G."/>
            <person name="Tatineni S."/>
        </authorList>
    </citation>
    <scope>NUCLEOTIDE SEQUENCE</scope>
    <source>
        <strain evidence="24">LincolnNE</strain>
    </source>
</reference>
<keyword evidence="16" id="KW-1071">Ligand-gated ion channel</keyword>
<dbReference type="PRINTS" id="PR01160">
    <property type="entry name" value="GABAARBETA"/>
</dbReference>
<evidence type="ECO:0000256" key="4">
    <source>
        <dbReference type="ARBA" id="ARBA00022692"/>
    </source>
</evidence>
<keyword evidence="2 20" id="KW-0813">Transport</keyword>
<comment type="subcellular location">
    <subcellularLocation>
        <location evidence="18">Postsynaptic cell membrane</location>
        <topology evidence="18">Multi-pass membrane protein</topology>
    </subcellularLocation>
</comment>
<evidence type="ECO:0000256" key="12">
    <source>
        <dbReference type="ARBA" id="ARBA00023173"/>
    </source>
</evidence>
<accession>A0A6G1S985</accession>
<dbReference type="Gene3D" id="2.70.170.10">
    <property type="entry name" value="Neurotransmitter-gated ion-channel ligand-binding domain"/>
    <property type="match status" value="1"/>
</dbReference>
<dbReference type="PANTHER" id="PTHR18945">
    <property type="entry name" value="NEUROTRANSMITTER GATED ION CHANNEL"/>
    <property type="match status" value="1"/>
</dbReference>
<evidence type="ECO:0000313" key="24">
    <source>
        <dbReference type="EMBL" id="MDE46929.1"/>
    </source>
</evidence>
<evidence type="ECO:0000256" key="5">
    <source>
        <dbReference type="ARBA" id="ARBA00022729"/>
    </source>
</evidence>
<dbReference type="InterPro" id="IPR006028">
    <property type="entry name" value="GABAA/Glycine_rcpt"/>
</dbReference>
<dbReference type="NCBIfam" id="TIGR00860">
    <property type="entry name" value="LIC"/>
    <property type="match status" value="1"/>
</dbReference>
<evidence type="ECO:0000256" key="20">
    <source>
        <dbReference type="RuleBase" id="RU000687"/>
    </source>
</evidence>
<dbReference type="InterPro" id="IPR006201">
    <property type="entry name" value="Neur_channel"/>
</dbReference>
<keyword evidence="15" id="KW-0628">Postsynaptic cell membrane</keyword>
<keyword evidence="6 20" id="KW-1133">Transmembrane helix</keyword>
<dbReference type="InterPro" id="IPR002289">
    <property type="entry name" value="GABAAb_rcpt"/>
</dbReference>
<dbReference type="PRINTS" id="PR00252">
    <property type="entry name" value="NRIONCHANNEL"/>
</dbReference>
<feature type="domain" description="Neurotransmitter-gated ion-channel transmembrane" evidence="23">
    <location>
        <begin position="375"/>
        <end position="656"/>
    </location>
</feature>
<evidence type="ECO:0000256" key="7">
    <source>
        <dbReference type="ARBA" id="ARBA00023018"/>
    </source>
</evidence>
<feature type="transmembrane region" description="Helical" evidence="20">
    <location>
        <begin position="401"/>
        <end position="422"/>
    </location>
</feature>
<gene>
    <name evidence="24" type="primary">Rdl_3</name>
    <name evidence="25" type="synonym">Rdl_2</name>
    <name evidence="24" type="ORF">g.18567</name>
    <name evidence="25" type="ORF">g.18568</name>
</gene>
<feature type="compositionally biased region" description="Basic residues" evidence="21">
    <location>
        <begin position="553"/>
        <end position="563"/>
    </location>
</feature>
<feature type="chain" id="PRO_5036513342" description="Gamma-aminobutyric acid receptor subunit beta" evidence="20">
    <location>
        <begin position="32"/>
        <end position="679"/>
    </location>
</feature>
<evidence type="ECO:0000256" key="2">
    <source>
        <dbReference type="ARBA" id="ARBA00022448"/>
    </source>
</evidence>
<keyword evidence="14" id="KW-0868">Chloride</keyword>
<evidence type="ECO:0000256" key="9">
    <source>
        <dbReference type="ARBA" id="ARBA00023136"/>
    </source>
</evidence>
<dbReference type="Gene3D" id="1.20.58.390">
    <property type="entry name" value="Neurotransmitter-gated ion-channel transmembrane domain"/>
    <property type="match status" value="2"/>
</dbReference>
<sequence>MSSSSTRQPEGPLGPLWLWLLCAIGVMVTSGQLAASVGSSQSSSPPPPSPVSSLASAWRSQQHQQAQPTRPLPQRGPQQLQSPFNNSARLQQVQLMNALGQQDNPNGGNNQQLQLQLQQQQLNLLNRNLTNPSVASATAAAASPHDEYQANINNAGHEITKILRKFFQHGYDKRVRPNYSGPPALVNVSFHIISISSVSEVQMDFTTDFYFRQKWFDPRLEFKPVGQIEELCVGAEFADKIWLPDTFFANEKTATFHKATTENTFIRVGFNGRVYRSIRLTVTCSCPMDLQYFPMDRQRCKIEIESYGYNTRDIDYRWEKGNESVTLDGKIELPQFKVLGFKMGQELQSLSSGDYIRLYCEVHFVRSMGYYLIQIYIPASLIVIISWVSFWLHRNATPARVTLGVTTVLTMTTLMSSTNAALPKISYIKSIDVFLGTCFVMVFASLLEYATVGYIGKRIAMKRKYQQDLKQMQQHHQKVCVAAAASAAAAAAAAQQANPVGVAPGLQNNNSTTKQLLVMNDQKSGNQTTRATHGGTQQTTTTGQSSKLHLNTIHHHHQHHQRRLTGGGAETMAGGGELAVSSVVGMTPIKHHHQHTPPTAPPAEPADPSAVVTSKAQDQSAGETNVRICGLTPSDIDKYSRVVFPICFVCFCQMYWIIYGHISQQIDDHGPPLIPFVRS</sequence>
<feature type="region of interest" description="Disordered" evidence="21">
    <location>
        <begin position="553"/>
        <end position="572"/>
    </location>
</feature>
<dbReference type="GO" id="GO:0004890">
    <property type="term" value="F:GABA-A receptor activity"/>
    <property type="evidence" value="ECO:0007669"/>
    <property type="project" value="InterPro"/>
</dbReference>
<evidence type="ECO:0000259" key="22">
    <source>
        <dbReference type="Pfam" id="PF02931"/>
    </source>
</evidence>
<dbReference type="InterPro" id="IPR006202">
    <property type="entry name" value="Neur_chan_lig-bd"/>
</dbReference>
<evidence type="ECO:0000256" key="19">
    <source>
        <dbReference type="ARBA" id="ARBA00071250"/>
    </source>
</evidence>
<evidence type="ECO:0000256" key="18">
    <source>
        <dbReference type="ARBA" id="ARBA00034104"/>
    </source>
</evidence>
<dbReference type="InterPro" id="IPR018000">
    <property type="entry name" value="Neurotransmitter_ion_chnl_CS"/>
</dbReference>